<dbReference type="CDD" id="cd16357">
    <property type="entry name" value="GLOD4_C"/>
    <property type="match status" value="1"/>
</dbReference>
<feature type="domain" description="VOC" evidence="3">
    <location>
        <begin position="141"/>
        <end position="261"/>
    </location>
</feature>
<gene>
    <name evidence="4" type="ORF">O3M35_010449</name>
</gene>
<protein>
    <recommendedName>
        <fullName evidence="3">VOC domain-containing protein</fullName>
    </recommendedName>
</protein>
<name>A0AAW1D175_9HEMI</name>
<reference evidence="4 5" key="1">
    <citation type="submission" date="2022-12" db="EMBL/GenBank/DDBJ databases">
        <title>Chromosome-level genome assembly of true bugs.</title>
        <authorList>
            <person name="Ma L."/>
            <person name="Li H."/>
        </authorList>
    </citation>
    <scope>NUCLEOTIDE SEQUENCE [LARGE SCALE GENOMIC DNA]</scope>
    <source>
        <strain evidence="4">Lab_2022b</strain>
    </source>
</reference>
<dbReference type="PROSITE" id="PS51819">
    <property type="entry name" value="VOC"/>
    <property type="match status" value="2"/>
</dbReference>
<evidence type="ECO:0000256" key="2">
    <source>
        <dbReference type="ARBA" id="ARBA00022737"/>
    </source>
</evidence>
<dbReference type="InterPro" id="IPR043193">
    <property type="entry name" value="GLOD4"/>
</dbReference>
<dbReference type="SUPFAM" id="SSF54593">
    <property type="entry name" value="Glyoxalase/Bleomycin resistance protein/Dihydroxybiphenyl dioxygenase"/>
    <property type="match status" value="2"/>
</dbReference>
<dbReference type="Pfam" id="PF21701">
    <property type="entry name" value="GLOD4_C"/>
    <property type="match status" value="1"/>
</dbReference>
<keyword evidence="5" id="KW-1185">Reference proteome</keyword>
<dbReference type="InterPro" id="IPR004360">
    <property type="entry name" value="Glyas_Fos-R_dOase_dom"/>
</dbReference>
<dbReference type="EMBL" id="JAPXFL010000007">
    <property type="protein sequence ID" value="KAK9504002.1"/>
    <property type="molecule type" value="Genomic_DNA"/>
</dbReference>
<sequence length="300" mass="33942">MAASLKGRALHYVFKVADRSLTAKFYRDVLGMKVLRHEEFTEGCAAACNGPYDNRWSKTMVGYGFEDTHFAMELTYNYNVDNYKKGNEFLGITIKSREVIARAKATKWPIIQEDDTHYTLEAPGGYTFIIIDEPQPTDSDPVQKVSLACSNLDKTINYWHCELGMNVYQKDEQSVILAYANEGQAKLQFIQTPEKIDRAEAYGRIAFAIPNIELEPLETRIKGKDLKILTPLITLDTPGKASVTVVILADPDGHEICFVDEENYHILSQFDPQAEASLNKYIRLDDKRKAENAKKGEDAK</sequence>
<comment type="caution">
    <text evidence="4">The sequence shown here is derived from an EMBL/GenBank/DDBJ whole genome shotgun (WGS) entry which is preliminary data.</text>
</comment>
<proteinExistence type="inferred from homology"/>
<evidence type="ECO:0000313" key="4">
    <source>
        <dbReference type="EMBL" id="KAK9504005.1"/>
    </source>
</evidence>
<keyword evidence="2" id="KW-0677">Repeat</keyword>
<dbReference type="InterPro" id="IPR037523">
    <property type="entry name" value="VOC_core"/>
</dbReference>
<evidence type="ECO:0000259" key="3">
    <source>
        <dbReference type="PROSITE" id="PS51819"/>
    </source>
</evidence>
<dbReference type="PANTHER" id="PTHR46466">
    <property type="entry name" value="GLYOXALASE DOMAIN-CONTAINING PROTEIN 4"/>
    <property type="match status" value="1"/>
</dbReference>
<dbReference type="EMBL" id="JAPXFL010000007">
    <property type="protein sequence ID" value="KAK9504003.1"/>
    <property type="molecule type" value="Genomic_DNA"/>
</dbReference>
<feature type="domain" description="VOC" evidence="3">
    <location>
        <begin position="8"/>
        <end position="133"/>
    </location>
</feature>
<dbReference type="PANTHER" id="PTHR46466:SF1">
    <property type="entry name" value="GLYOXALASE DOMAIN-CONTAINING PROTEIN 4"/>
    <property type="match status" value="1"/>
</dbReference>
<evidence type="ECO:0000256" key="1">
    <source>
        <dbReference type="ARBA" id="ARBA00010363"/>
    </source>
</evidence>
<evidence type="ECO:0000313" key="5">
    <source>
        <dbReference type="Proteomes" id="UP001461498"/>
    </source>
</evidence>
<dbReference type="InterPro" id="IPR043194">
    <property type="entry name" value="GLOD4_C"/>
</dbReference>
<dbReference type="InterPro" id="IPR029068">
    <property type="entry name" value="Glyas_Bleomycin-R_OHBP_Dase"/>
</dbReference>
<organism evidence="4 5">
    <name type="scientific">Rhynocoris fuscipes</name>
    <dbReference type="NCBI Taxonomy" id="488301"/>
    <lineage>
        <taxon>Eukaryota</taxon>
        <taxon>Metazoa</taxon>
        <taxon>Ecdysozoa</taxon>
        <taxon>Arthropoda</taxon>
        <taxon>Hexapoda</taxon>
        <taxon>Insecta</taxon>
        <taxon>Pterygota</taxon>
        <taxon>Neoptera</taxon>
        <taxon>Paraneoptera</taxon>
        <taxon>Hemiptera</taxon>
        <taxon>Heteroptera</taxon>
        <taxon>Panheteroptera</taxon>
        <taxon>Cimicomorpha</taxon>
        <taxon>Reduviidae</taxon>
        <taxon>Harpactorinae</taxon>
        <taxon>Harpactorini</taxon>
        <taxon>Rhynocoris</taxon>
    </lineage>
</organism>
<dbReference type="EMBL" id="JAPXFL010000007">
    <property type="protein sequence ID" value="KAK9504004.1"/>
    <property type="molecule type" value="Genomic_DNA"/>
</dbReference>
<dbReference type="EMBL" id="JAPXFL010000007">
    <property type="protein sequence ID" value="KAK9504005.1"/>
    <property type="molecule type" value="Genomic_DNA"/>
</dbReference>
<dbReference type="Proteomes" id="UP001461498">
    <property type="component" value="Unassembled WGS sequence"/>
</dbReference>
<dbReference type="Gene3D" id="3.10.180.10">
    <property type="entry name" value="2,3-Dihydroxybiphenyl 1,2-Dioxygenase, domain 1"/>
    <property type="match status" value="2"/>
</dbReference>
<comment type="similarity">
    <text evidence="1">Belongs to the glyoxalase I family.</text>
</comment>
<accession>A0AAW1D175</accession>
<dbReference type="Pfam" id="PF00903">
    <property type="entry name" value="Glyoxalase"/>
    <property type="match status" value="1"/>
</dbReference>
<dbReference type="AlphaFoldDB" id="A0AAW1D175"/>